<evidence type="ECO:0000313" key="2">
    <source>
        <dbReference type="Proteomes" id="UP000000753"/>
    </source>
</evidence>
<dbReference type="KEGG" id="swp:swp_2931"/>
<gene>
    <name evidence="1" type="ordered locus">swp_2931</name>
</gene>
<dbReference type="HOGENOM" id="CLU_3383744_0_0_6"/>
<dbReference type="STRING" id="225849.swp_2931"/>
<reference evidence="1 2" key="1">
    <citation type="journal article" date="2008" name="PLoS ONE">
        <title>Environmental adaptation: genomic analysis of the piezotolerant and psychrotolerant deep-sea iron reducing bacterium Shewanella piezotolerans WP3.</title>
        <authorList>
            <person name="Wang F."/>
            <person name="Wang J."/>
            <person name="Jian H."/>
            <person name="Zhang B."/>
            <person name="Li S."/>
            <person name="Wang F."/>
            <person name="Zeng X."/>
            <person name="Gao L."/>
            <person name="Bartlett D.H."/>
            <person name="Yu J."/>
            <person name="Hu S."/>
            <person name="Xiao X."/>
        </authorList>
    </citation>
    <scope>NUCLEOTIDE SEQUENCE [LARGE SCALE GENOMIC DNA]</scope>
    <source>
        <strain evidence="2">WP3 / JCM 13877</strain>
    </source>
</reference>
<organism evidence="1 2">
    <name type="scientific">Shewanella piezotolerans (strain WP3 / JCM 13877)</name>
    <dbReference type="NCBI Taxonomy" id="225849"/>
    <lineage>
        <taxon>Bacteria</taxon>
        <taxon>Pseudomonadati</taxon>
        <taxon>Pseudomonadota</taxon>
        <taxon>Gammaproteobacteria</taxon>
        <taxon>Alteromonadales</taxon>
        <taxon>Shewanellaceae</taxon>
        <taxon>Shewanella</taxon>
    </lineage>
</organism>
<name>B8CQY5_SHEPW</name>
<dbReference type="Proteomes" id="UP000000753">
    <property type="component" value="Chromosome"/>
</dbReference>
<dbReference type="EMBL" id="CP000472">
    <property type="protein sequence ID" value="ACJ29657.1"/>
    <property type="molecule type" value="Genomic_DNA"/>
</dbReference>
<proteinExistence type="predicted"/>
<sequence>MFCSDNASIYKAKLGDLQAGAQRSKARVVTAMF</sequence>
<protein>
    <submittedName>
        <fullName evidence="1">Uncharacterized protein</fullName>
    </submittedName>
</protein>
<evidence type="ECO:0000313" key="1">
    <source>
        <dbReference type="EMBL" id="ACJ29657.1"/>
    </source>
</evidence>
<accession>B8CQY5</accession>
<keyword evidence="2" id="KW-1185">Reference proteome</keyword>
<dbReference type="AlphaFoldDB" id="B8CQY5"/>